<name>A0ABW5F0N7_9BURK</name>
<organism evidence="1 2">
    <name type="scientific">Delftia deserti</name>
    <dbReference type="NCBI Taxonomy" id="1651218"/>
    <lineage>
        <taxon>Bacteria</taxon>
        <taxon>Pseudomonadati</taxon>
        <taxon>Pseudomonadota</taxon>
        <taxon>Betaproteobacteria</taxon>
        <taxon>Burkholderiales</taxon>
        <taxon>Comamonadaceae</taxon>
        <taxon>Delftia</taxon>
    </lineage>
</organism>
<accession>A0ABW5F0N7</accession>
<dbReference type="EMBL" id="JBHUIG010000042">
    <property type="protein sequence ID" value="MFD2322609.1"/>
    <property type="molecule type" value="Genomic_DNA"/>
</dbReference>
<keyword evidence="2" id="KW-1185">Reference proteome</keyword>
<sequence length="146" mass="14769">MTTYVSTGLQRQMLNAGGFKEVMDGSEVRLYAGLRPDSADASIGGATLLCTIKNGSSGITFDADTTPGVLLKPSGETWQGTNVASGAPSFYRLVKSDDTGAASTTAARVQGDVGVVGSDLNISSGALTAGAPQSIEYYAVSVLPAA</sequence>
<proteinExistence type="predicted"/>
<dbReference type="Proteomes" id="UP001597287">
    <property type="component" value="Unassembled WGS sequence"/>
</dbReference>
<comment type="caution">
    <text evidence="1">The sequence shown here is derived from an EMBL/GenBank/DDBJ whole genome shotgun (WGS) entry which is preliminary data.</text>
</comment>
<dbReference type="RefSeq" id="WP_380105469.1">
    <property type="nucleotide sequence ID" value="NZ_JBHSIH010000001.1"/>
</dbReference>
<protein>
    <submittedName>
        <fullName evidence="1">Uncharacterized protein</fullName>
    </submittedName>
</protein>
<gene>
    <name evidence="1" type="ORF">ACFSPV_28425</name>
</gene>
<evidence type="ECO:0000313" key="2">
    <source>
        <dbReference type="Proteomes" id="UP001597287"/>
    </source>
</evidence>
<reference evidence="2" key="1">
    <citation type="journal article" date="2019" name="Int. J. Syst. Evol. Microbiol.">
        <title>The Global Catalogue of Microorganisms (GCM) 10K type strain sequencing project: providing services to taxonomists for standard genome sequencing and annotation.</title>
        <authorList>
            <consortium name="The Broad Institute Genomics Platform"/>
            <consortium name="The Broad Institute Genome Sequencing Center for Infectious Disease"/>
            <person name="Wu L."/>
            <person name="Ma J."/>
        </authorList>
    </citation>
    <scope>NUCLEOTIDE SEQUENCE [LARGE SCALE GENOMIC DNA]</scope>
    <source>
        <strain evidence="2">CCUG 62793</strain>
    </source>
</reference>
<evidence type="ECO:0000313" key="1">
    <source>
        <dbReference type="EMBL" id="MFD2322609.1"/>
    </source>
</evidence>